<evidence type="ECO:0000313" key="1">
    <source>
        <dbReference type="EMBL" id="JAH55602.1"/>
    </source>
</evidence>
<accession>A0A0E9TQ67</accession>
<dbReference type="EMBL" id="GBXM01052975">
    <property type="protein sequence ID" value="JAH55602.1"/>
    <property type="molecule type" value="Transcribed_RNA"/>
</dbReference>
<protein>
    <submittedName>
        <fullName evidence="1">Uncharacterized protein</fullName>
    </submittedName>
</protein>
<reference evidence="1" key="1">
    <citation type="submission" date="2014-11" db="EMBL/GenBank/DDBJ databases">
        <authorList>
            <person name="Amaro Gonzalez C."/>
        </authorList>
    </citation>
    <scope>NUCLEOTIDE SEQUENCE</scope>
</reference>
<sequence>MTASSMFFPPDCTTSSSALMASLMASLSPVMASSV</sequence>
<reference evidence="1" key="2">
    <citation type="journal article" date="2015" name="Fish Shellfish Immunol.">
        <title>Early steps in the European eel (Anguilla anguilla)-Vibrio vulnificus interaction in the gills: Role of the RtxA13 toxin.</title>
        <authorList>
            <person name="Callol A."/>
            <person name="Pajuelo D."/>
            <person name="Ebbesson L."/>
            <person name="Teles M."/>
            <person name="MacKenzie S."/>
            <person name="Amaro C."/>
        </authorList>
    </citation>
    <scope>NUCLEOTIDE SEQUENCE</scope>
</reference>
<organism evidence="1">
    <name type="scientific">Anguilla anguilla</name>
    <name type="common">European freshwater eel</name>
    <name type="synonym">Muraena anguilla</name>
    <dbReference type="NCBI Taxonomy" id="7936"/>
    <lineage>
        <taxon>Eukaryota</taxon>
        <taxon>Metazoa</taxon>
        <taxon>Chordata</taxon>
        <taxon>Craniata</taxon>
        <taxon>Vertebrata</taxon>
        <taxon>Euteleostomi</taxon>
        <taxon>Actinopterygii</taxon>
        <taxon>Neopterygii</taxon>
        <taxon>Teleostei</taxon>
        <taxon>Anguilliformes</taxon>
        <taxon>Anguillidae</taxon>
        <taxon>Anguilla</taxon>
    </lineage>
</organism>
<dbReference type="AlphaFoldDB" id="A0A0E9TQ67"/>
<proteinExistence type="predicted"/>
<name>A0A0E9TQ67_ANGAN</name>